<gene>
    <name evidence="2" type="ORF">G9H71_07270</name>
</gene>
<accession>A0ABX0GVC1</accession>
<comment type="caution">
    <text evidence="2">The sequence shown here is derived from an EMBL/GenBank/DDBJ whole genome shotgun (WGS) entry which is preliminary data.</text>
</comment>
<evidence type="ECO:0000256" key="1">
    <source>
        <dbReference type="SAM" id="Phobius"/>
    </source>
</evidence>
<name>A0ABX0GVC1_9ACTN</name>
<sequence length="53" mass="5542">MAWVWLAFTLLWLVAAVVLVRTLEVAGWIRVAVVASAACGCLGAVLILVDSGS</sequence>
<evidence type="ECO:0008006" key="4">
    <source>
        <dbReference type="Google" id="ProtNLM"/>
    </source>
</evidence>
<organism evidence="2 3">
    <name type="scientific">Motilibacter deserti</name>
    <dbReference type="NCBI Taxonomy" id="2714956"/>
    <lineage>
        <taxon>Bacteria</taxon>
        <taxon>Bacillati</taxon>
        <taxon>Actinomycetota</taxon>
        <taxon>Actinomycetes</taxon>
        <taxon>Motilibacterales</taxon>
        <taxon>Motilibacteraceae</taxon>
        <taxon>Motilibacter</taxon>
    </lineage>
</organism>
<keyword evidence="3" id="KW-1185">Reference proteome</keyword>
<keyword evidence="1" id="KW-0812">Transmembrane</keyword>
<dbReference type="EMBL" id="JAANNP010000002">
    <property type="protein sequence ID" value="NHC13580.1"/>
    <property type="molecule type" value="Genomic_DNA"/>
</dbReference>
<reference evidence="2 3" key="1">
    <citation type="submission" date="2020-03" db="EMBL/GenBank/DDBJ databases">
        <title>Two novel Motilibacter sp.</title>
        <authorList>
            <person name="Liu S."/>
        </authorList>
    </citation>
    <scope>NUCLEOTIDE SEQUENCE [LARGE SCALE GENOMIC DNA]</scope>
    <source>
        <strain evidence="2 3">E257</strain>
    </source>
</reference>
<dbReference type="Proteomes" id="UP000800981">
    <property type="component" value="Unassembled WGS sequence"/>
</dbReference>
<evidence type="ECO:0000313" key="3">
    <source>
        <dbReference type="Proteomes" id="UP000800981"/>
    </source>
</evidence>
<dbReference type="RefSeq" id="WP_166280178.1">
    <property type="nucleotide sequence ID" value="NZ_JAANNP010000002.1"/>
</dbReference>
<protein>
    <recommendedName>
        <fullName evidence="4">NADH-quinone oxidoreductase subunit J</fullName>
    </recommendedName>
</protein>
<evidence type="ECO:0000313" key="2">
    <source>
        <dbReference type="EMBL" id="NHC13580.1"/>
    </source>
</evidence>
<proteinExistence type="predicted"/>
<keyword evidence="1" id="KW-0472">Membrane</keyword>
<feature type="transmembrane region" description="Helical" evidence="1">
    <location>
        <begin position="26"/>
        <end position="49"/>
    </location>
</feature>
<keyword evidence="1" id="KW-1133">Transmembrane helix</keyword>